<dbReference type="AlphaFoldDB" id="A0A2W0F6D7"/>
<organism evidence="1 2">
    <name type="scientific">Pseudomonas jessenii</name>
    <dbReference type="NCBI Taxonomy" id="77298"/>
    <lineage>
        <taxon>Bacteria</taxon>
        <taxon>Pseudomonadati</taxon>
        <taxon>Pseudomonadota</taxon>
        <taxon>Gammaproteobacteria</taxon>
        <taxon>Pseudomonadales</taxon>
        <taxon>Pseudomonadaceae</taxon>
        <taxon>Pseudomonas</taxon>
    </lineage>
</organism>
<reference evidence="1 2" key="1">
    <citation type="journal article" date="2018" name="Appl. Microbiol. Biotechnol.">
        <title>Characterization of the caprolactam degradation pathway in Pseudomonas jessenii using mass spectrometry-based proteomics.</title>
        <authorList>
            <person name="Otzen M."/>
            <person name="Palacio C."/>
            <person name="Janssen D.B."/>
        </authorList>
    </citation>
    <scope>NUCLEOTIDE SEQUENCE [LARGE SCALE GENOMIC DNA]</scope>
    <source>
        <strain evidence="1 2">GO3</strain>
    </source>
</reference>
<dbReference type="EMBL" id="PDLL01000129">
    <property type="protein sequence ID" value="PYY70144.1"/>
    <property type="molecule type" value="Genomic_DNA"/>
</dbReference>
<sequence>MAKKKLGLGVLNYLISREVPATQGDRNVYGAVQNASLEAQRLLSGLSPQQQQLLIEPSLFTTFYLSKAELAAGWKGPGTSHLRPHKALGVGFLLLPGQASIEVVVPRADFFIDDFSSTNQAAMFFSKADSPDKLHEVVLFNSGTPARSELWTLNYLHQASSETMCPRISWGGNDSAGYRASFTITTTSGSVTAPLGVAALSVTLMSDEIPVWSVEQQGFFQKHYGLESNLIQLDQSLIELKTFMQRTGLDAQQVEAVLSQRTHFPRLSPNCPSTNPQFGAAGIGAPYPHASHFGACYVNGHGSGRYDSVTPATATSIRKDQFDNSMGLTEVLVGTRKTWRLTKTSPNRFDRLQRMIRLQRWLDIPFAELDTLIISAIRSEGEHNLTMELNLNTLRALGVYRYLAQRYKLEPLEFAAFLHDLTPYATGDDVPLFDQVFNEVTLFDVPLVLDQQVFNARGADVASKRTVAQLCAGLGLQPSELSFLRLAGHTQQYVGPLKRDLETVSSVYRQARVPQMFGLSAEDGWALIDLLGGQDYQRLLCTGRLSHQSGQSLKPLYVKAVSQDYEITLALVVEPLAAGDSLRLLPGSLLSVEAGDDFAHTEDRLREFTLDRPGASPDVAWFLTNADDSPLTLDPVEAGGRLSLSGKKITRVAWEAINDWPAKPIDYLRVRCGRLSVQLLPFRGVTEGEALTTPPDILDLLMQMDWAVTWLKDSKQSVADVRRLLGLDPGDYLPPQGLIDRLAKLALDTRAAVITDQQIEALNLPTHEAPAKGRGPGDDINWRTVLLPLLDERGMVKDLPLELIENTQGQLSAALVLALKPLRLEPEARARSLEKLGTLLLVGHDRQLRLIEGLTQEMVNLPMDRTQVVVRWAGTSVYELLSAVLQTDADAGISSMASLLEQIRSMLRHAEAALHLRLGTSALRLFLVHPEWLGAKGGTALSWASFYLLGRYSQWLGSQSQTEEALLGYFIAANPAKVHLKNKALRSAVNDESAEALANLLGWSVQEVSRLFQELPQGRACSMDEVDWILRCQGASKASGMTAADVLAATALHADSAPAAWQAVGEAAVAASR</sequence>
<name>A0A2W0F6D7_PSEJE</name>
<dbReference type="Proteomes" id="UP000247437">
    <property type="component" value="Unassembled WGS sequence"/>
</dbReference>
<evidence type="ECO:0008006" key="3">
    <source>
        <dbReference type="Google" id="ProtNLM"/>
    </source>
</evidence>
<accession>A0A2W0F6D7</accession>
<evidence type="ECO:0000313" key="2">
    <source>
        <dbReference type="Proteomes" id="UP000247437"/>
    </source>
</evidence>
<proteinExistence type="predicted"/>
<protein>
    <recommendedName>
        <fullName evidence="3">Virulence plasmid A protein</fullName>
    </recommendedName>
</protein>
<comment type="caution">
    <text evidence="1">The sequence shown here is derived from an EMBL/GenBank/DDBJ whole genome shotgun (WGS) entry which is preliminary data.</text>
</comment>
<evidence type="ECO:0000313" key="1">
    <source>
        <dbReference type="EMBL" id="PYY70144.1"/>
    </source>
</evidence>
<gene>
    <name evidence="1" type="ORF">CRX42_12880</name>
</gene>